<comment type="caution">
    <text evidence="16">The sequence shown here is derived from an EMBL/GenBank/DDBJ whole genome shotgun (WGS) entry which is preliminary data.</text>
</comment>
<evidence type="ECO:0000259" key="15">
    <source>
        <dbReference type="Pfam" id="PF17837"/>
    </source>
</evidence>
<dbReference type="EMBL" id="MFNF01000050">
    <property type="protein sequence ID" value="OGH00066.1"/>
    <property type="molecule type" value="Genomic_DNA"/>
</dbReference>
<comment type="function">
    <text evidence="1">Involved in the biosynthesis of the siderophore enterobactin (enterochelin), which is a macrocyclic trimeric lactone of N-(2,3-dihydroxybenzoyl)-serine. The serine trilactone serves as a scaffolding for the three catechol functionalities that provide hexadentate coordination for the tightly ligated iron(2+) atoms. Plays an essential role in the assembly of the enterobactin by catalyzing the transfer of the 4'-phosphopantetheine (Ppant) moiety from coenzyme A to the apo-domains of both EntB (ArCP domain) and EntF (PCP domain) to yield their holo-forms which make them competent for the activation of 2,3-dihydroxybenzoate (DHB) and L-serine, respectively.</text>
</comment>
<dbReference type="Pfam" id="PF17837">
    <property type="entry name" value="4PPT_N"/>
    <property type="match status" value="1"/>
</dbReference>
<evidence type="ECO:0000256" key="7">
    <source>
        <dbReference type="ARBA" id="ARBA00023191"/>
    </source>
</evidence>
<dbReference type="PANTHER" id="PTHR38096">
    <property type="entry name" value="ENTEROBACTIN SYNTHASE COMPONENT D"/>
    <property type="match status" value="1"/>
</dbReference>
<evidence type="ECO:0000256" key="12">
    <source>
        <dbReference type="PIRSR" id="PIRSR603542-1"/>
    </source>
</evidence>
<dbReference type="AlphaFoldDB" id="A0A1F6GPH0"/>
<feature type="binding site" evidence="12">
    <location>
        <position position="102"/>
    </location>
    <ligand>
        <name>CoA</name>
        <dbReference type="ChEBI" id="CHEBI:57287"/>
    </ligand>
</feature>
<proteinExistence type="inferred from homology"/>
<dbReference type="GO" id="GO:0000287">
    <property type="term" value="F:magnesium ion binding"/>
    <property type="evidence" value="ECO:0007669"/>
    <property type="project" value="InterPro"/>
</dbReference>
<feature type="binding site" evidence="13">
    <location>
        <position position="104"/>
    </location>
    <ligand>
        <name>Mg(2+)</name>
        <dbReference type="ChEBI" id="CHEBI:18420"/>
    </ligand>
</feature>
<evidence type="ECO:0000256" key="10">
    <source>
        <dbReference type="ARBA" id="ARBA00049176"/>
    </source>
</evidence>
<dbReference type="PRINTS" id="PR01399">
    <property type="entry name" value="ENTSNTHTASED"/>
</dbReference>
<feature type="binding site" evidence="12">
    <location>
        <position position="157"/>
    </location>
    <ligand>
        <name>CoA</name>
        <dbReference type="ChEBI" id="CHEBI:57287"/>
    </ligand>
</feature>
<feature type="binding site" evidence="13">
    <location>
        <position position="102"/>
    </location>
    <ligand>
        <name>Mg(2+)</name>
        <dbReference type="ChEBI" id="CHEBI:18420"/>
    </ligand>
</feature>
<evidence type="ECO:0000256" key="3">
    <source>
        <dbReference type="ARBA" id="ARBA00008342"/>
    </source>
</evidence>
<accession>A0A1F6GPH0</accession>
<comment type="similarity">
    <text evidence="3">Belongs to the P-Pant transferase superfamily. EntD family.</text>
</comment>
<evidence type="ECO:0000256" key="2">
    <source>
        <dbReference type="ARBA" id="ARBA00004993"/>
    </source>
</evidence>
<protein>
    <recommendedName>
        <fullName evidence="5">Enterobactin synthase component D</fullName>
    </recommendedName>
    <alternativeName>
        <fullName evidence="8">4'-phosphopantetheinyl transferase EntD</fullName>
    </alternativeName>
    <alternativeName>
        <fullName evidence="9">Enterochelin synthase D</fullName>
    </alternativeName>
</protein>
<name>A0A1F6GPH0_9PROT</name>
<feature type="binding site" evidence="12">
    <location>
        <position position="43"/>
    </location>
    <ligand>
        <name>CoA</name>
        <dbReference type="ChEBI" id="CHEBI:57287"/>
    </ligand>
</feature>
<dbReference type="Gene3D" id="3.90.470.20">
    <property type="entry name" value="4'-phosphopantetheinyl transferase domain"/>
    <property type="match status" value="1"/>
</dbReference>
<evidence type="ECO:0000256" key="9">
    <source>
        <dbReference type="ARBA" id="ARBA00031996"/>
    </source>
</evidence>
<feature type="binding site" evidence="12">
    <location>
        <position position="35"/>
    </location>
    <ligand>
        <name>CoA</name>
        <dbReference type="ChEBI" id="CHEBI:57287"/>
    </ligand>
</feature>
<evidence type="ECO:0000256" key="8">
    <source>
        <dbReference type="ARBA" id="ARBA00029894"/>
    </source>
</evidence>
<dbReference type="InterPro" id="IPR003542">
    <property type="entry name" value="Enbac_synth_compD-like"/>
</dbReference>
<feature type="domain" description="4'-phosphopantetheinyl transferase N-terminal" evidence="15">
    <location>
        <begin position="33"/>
        <end position="90"/>
    </location>
</feature>
<dbReference type="UniPathway" id="UPA00017"/>
<dbReference type="GO" id="GO:0008897">
    <property type="term" value="F:holo-[acyl-carrier-protein] synthase activity"/>
    <property type="evidence" value="ECO:0007669"/>
    <property type="project" value="InterPro"/>
</dbReference>
<dbReference type="GO" id="GO:0005886">
    <property type="term" value="C:plasma membrane"/>
    <property type="evidence" value="ECO:0007669"/>
    <property type="project" value="TreeGrafter"/>
</dbReference>
<comment type="catalytic activity">
    <reaction evidence="10">
        <text>apo-[aryl-carrier protein] + CoA = holo-[aryl-carrier protein] + adenosine 3',5'-bisphosphate + H(+)</text>
        <dbReference type="Rhea" id="RHEA:48404"/>
        <dbReference type="Rhea" id="RHEA-COMP:15903"/>
        <dbReference type="Rhea" id="RHEA-COMP:17557"/>
        <dbReference type="ChEBI" id="CHEBI:15378"/>
        <dbReference type="ChEBI" id="CHEBI:29999"/>
        <dbReference type="ChEBI" id="CHEBI:57287"/>
        <dbReference type="ChEBI" id="CHEBI:58343"/>
        <dbReference type="ChEBI" id="CHEBI:64479"/>
    </reaction>
</comment>
<organism evidence="16 17">
    <name type="scientific">Candidatus Lambdaproteobacteria bacterium RIFOXYD2_FULL_56_26</name>
    <dbReference type="NCBI Taxonomy" id="1817773"/>
    <lineage>
        <taxon>Bacteria</taxon>
        <taxon>Pseudomonadati</taxon>
        <taxon>Pseudomonadota</taxon>
        <taxon>Candidatus Lambdaproteobacteria</taxon>
    </lineage>
</organism>
<comment type="cofactor">
    <cofactor evidence="13">
        <name>Mg(2+)</name>
        <dbReference type="ChEBI" id="CHEBI:18420"/>
    </cofactor>
</comment>
<keyword evidence="7" id="KW-0259">Enterobactin biosynthesis</keyword>
<dbReference type="PANTHER" id="PTHR38096:SF1">
    <property type="entry name" value="ENTEROBACTIN SYNTHASE COMPONENT D"/>
    <property type="match status" value="1"/>
</dbReference>
<comment type="subunit">
    <text evidence="4">EntB, EntD, EntE, and EntF form a multienzyme complex called enterobactin synthase.</text>
</comment>
<dbReference type="InterPro" id="IPR008278">
    <property type="entry name" value="4-PPantetheinyl_Trfase_dom"/>
</dbReference>
<dbReference type="GO" id="GO:0009239">
    <property type="term" value="P:enterobactin biosynthetic process"/>
    <property type="evidence" value="ECO:0007669"/>
    <property type="project" value="UniProtKB-UniPathway"/>
</dbReference>
<comment type="catalytic activity">
    <reaction evidence="11">
        <text>apo-[peptidyl-carrier protein] + CoA = holo-[peptidyl-carrier protein] + adenosine 3',5'-bisphosphate + H(+)</text>
        <dbReference type="Rhea" id="RHEA:46228"/>
        <dbReference type="Rhea" id="RHEA-COMP:11479"/>
        <dbReference type="Rhea" id="RHEA-COMP:11480"/>
        <dbReference type="ChEBI" id="CHEBI:15378"/>
        <dbReference type="ChEBI" id="CHEBI:29999"/>
        <dbReference type="ChEBI" id="CHEBI:57287"/>
        <dbReference type="ChEBI" id="CHEBI:58343"/>
        <dbReference type="ChEBI" id="CHEBI:64479"/>
    </reaction>
</comment>
<dbReference type="Proteomes" id="UP000177583">
    <property type="component" value="Unassembled WGS sequence"/>
</dbReference>
<evidence type="ECO:0000256" key="4">
    <source>
        <dbReference type="ARBA" id="ARBA00011503"/>
    </source>
</evidence>
<feature type="domain" description="4'-phosphopantetheinyl transferase" evidence="14">
    <location>
        <begin position="99"/>
        <end position="175"/>
    </location>
</feature>
<reference evidence="16 17" key="1">
    <citation type="journal article" date="2016" name="Nat. Commun.">
        <title>Thousands of microbial genomes shed light on interconnected biogeochemical processes in an aquifer system.</title>
        <authorList>
            <person name="Anantharaman K."/>
            <person name="Brown C.T."/>
            <person name="Hug L.A."/>
            <person name="Sharon I."/>
            <person name="Castelle C.J."/>
            <person name="Probst A.J."/>
            <person name="Thomas B.C."/>
            <person name="Singh A."/>
            <person name="Wilkins M.J."/>
            <person name="Karaoz U."/>
            <person name="Brodie E.L."/>
            <person name="Williams K.H."/>
            <person name="Hubbard S.S."/>
            <person name="Banfield J.F."/>
        </authorList>
    </citation>
    <scope>NUCLEOTIDE SEQUENCE [LARGE SCALE GENOMIC DNA]</scope>
</reference>
<evidence type="ECO:0000256" key="6">
    <source>
        <dbReference type="ARBA" id="ARBA00022679"/>
    </source>
</evidence>
<sequence>MSQTCQIFLQPLAGAMAAVHPKELILAKGFGSAKRQREFLVARSAARLGIAEMGFLPLPVGKGPKGEPLWPPGVVASLAHDEGWAGCLIAKRGSGLVALGLDFEPLNREVSKGVYQTIYSPAEAQQLEALGDWALRAGFCAKEAIFKCLYPLFGAYLGFLDAQLVFLDHQTFVAKLSQPSGAPEIPAQVTGQLWRQEDRIFAALGL</sequence>
<dbReference type="InterPro" id="IPR041354">
    <property type="entry name" value="4PPT_N"/>
</dbReference>
<gene>
    <name evidence="16" type="ORF">A2557_04260</name>
</gene>
<dbReference type="GO" id="GO:0009366">
    <property type="term" value="C:enterobactin synthetase complex"/>
    <property type="evidence" value="ECO:0007669"/>
    <property type="project" value="InterPro"/>
</dbReference>
<keyword evidence="13" id="KW-0460">Magnesium</keyword>
<keyword evidence="6" id="KW-0808">Transferase</keyword>
<evidence type="ECO:0000259" key="14">
    <source>
        <dbReference type="Pfam" id="PF01648"/>
    </source>
</evidence>
<keyword evidence="13" id="KW-0479">Metal-binding</keyword>
<evidence type="ECO:0000313" key="17">
    <source>
        <dbReference type="Proteomes" id="UP000177583"/>
    </source>
</evidence>
<dbReference type="SUPFAM" id="SSF56214">
    <property type="entry name" value="4'-phosphopantetheinyl transferase"/>
    <property type="match status" value="1"/>
</dbReference>
<dbReference type="Pfam" id="PF01648">
    <property type="entry name" value="ACPS"/>
    <property type="match status" value="1"/>
</dbReference>
<evidence type="ECO:0000256" key="13">
    <source>
        <dbReference type="PIRSR" id="PIRSR603542-2"/>
    </source>
</evidence>
<comment type="pathway">
    <text evidence="2">Siderophore biosynthesis; enterobactin biosynthesis.</text>
</comment>
<evidence type="ECO:0000313" key="16">
    <source>
        <dbReference type="EMBL" id="OGH00066.1"/>
    </source>
</evidence>
<dbReference type="InterPro" id="IPR037143">
    <property type="entry name" value="4-PPantetheinyl_Trfase_dom_sf"/>
</dbReference>
<evidence type="ECO:0000256" key="11">
    <source>
        <dbReference type="ARBA" id="ARBA00049191"/>
    </source>
</evidence>
<evidence type="ECO:0000256" key="5">
    <source>
        <dbReference type="ARBA" id="ARBA00019087"/>
    </source>
</evidence>
<feature type="binding site" evidence="12">
    <location>
        <position position="147"/>
    </location>
    <ligand>
        <name>CoA</name>
        <dbReference type="ChEBI" id="CHEBI:57287"/>
    </ligand>
</feature>
<evidence type="ECO:0000256" key="1">
    <source>
        <dbReference type="ARBA" id="ARBA00003937"/>
    </source>
</evidence>
<feature type="binding site" evidence="12">
    <location>
        <position position="143"/>
    </location>
    <ligand>
        <name>CoA</name>
        <dbReference type="ChEBI" id="CHEBI:57287"/>
    </ligand>
</feature>